<accession>A0A6G8QDS1</accession>
<dbReference type="Gene3D" id="2.60.120.10">
    <property type="entry name" value="Jelly Rolls"/>
    <property type="match status" value="1"/>
</dbReference>
<dbReference type="PANTHER" id="PTHR24567">
    <property type="entry name" value="CRP FAMILY TRANSCRIPTIONAL REGULATORY PROTEIN"/>
    <property type="match status" value="1"/>
</dbReference>
<dbReference type="InterPro" id="IPR036388">
    <property type="entry name" value="WH-like_DNA-bd_sf"/>
</dbReference>
<evidence type="ECO:0000256" key="1">
    <source>
        <dbReference type="ARBA" id="ARBA00023015"/>
    </source>
</evidence>
<feature type="domain" description="HTH crp-type" evidence="5">
    <location>
        <begin position="167"/>
        <end position="241"/>
    </location>
</feature>
<dbReference type="Proteomes" id="UP000501452">
    <property type="component" value="Chromosome"/>
</dbReference>
<dbReference type="AlphaFoldDB" id="A0A6G8QDS1"/>
<keyword evidence="7" id="KW-1185">Reference proteome</keyword>
<organism evidence="6 7">
    <name type="scientific">Rubrobacter tropicus</name>
    <dbReference type="NCBI Taxonomy" id="2653851"/>
    <lineage>
        <taxon>Bacteria</taxon>
        <taxon>Bacillati</taxon>
        <taxon>Actinomycetota</taxon>
        <taxon>Rubrobacteria</taxon>
        <taxon>Rubrobacterales</taxon>
        <taxon>Rubrobacteraceae</taxon>
        <taxon>Rubrobacter</taxon>
    </lineage>
</organism>
<dbReference type="InterPro" id="IPR018490">
    <property type="entry name" value="cNMP-bd_dom_sf"/>
</dbReference>
<dbReference type="PROSITE" id="PS51063">
    <property type="entry name" value="HTH_CRP_2"/>
    <property type="match status" value="1"/>
</dbReference>
<evidence type="ECO:0000256" key="3">
    <source>
        <dbReference type="ARBA" id="ARBA00023163"/>
    </source>
</evidence>
<dbReference type="SUPFAM" id="SSF51206">
    <property type="entry name" value="cAMP-binding domain-like"/>
    <property type="match status" value="1"/>
</dbReference>
<dbReference type="Gene3D" id="1.10.10.10">
    <property type="entry name" value="Winged helix-like DNA-binding domain superfamily/Winged helix DNA-binding domain"/>
    <property type="match status" value="1"/>
</dbReference>
<evidence type="ECO:0000259" key="4">
    <source>
        <dbReference type="PROSITE" id="PS50042"/>
    </source>
</evidence>
<dbReference type="SUPFAM" id="SSF46785">
    <property type="entry name" value="Winged helix' DNA-binding domain"/>
    <property type="match status" value="1"/>
</dbReference>
<sequence>MVEVLAERTRLRPPGEPDLDARLVEFVAWAPVLQGLPEDARDALVRSARIVSYPRRTAIFHEGDEPTALYGVVSGAVKVYRDLPSGRQRILEVIEPGRAFAVVPALDGRPLPASAMTLPDSELAVFPRRVLMARLRISPEAMLAAIRELCGSSRDLQERLWSELSYRSVPQSTAALLLRIAEEWGRVGPGGRITLELPLTRTEMAESLGAPRESVSRALSALVKRGIISLEGDCLTILEPDLLRRRSGRDEPHGRP</sequence>
<dbReference type="GO" id="GO:0005829">
    <property type="term" value="C:cytosol"/>
    <property type="evidence" value="ECO:0007669"/>
    <property type="project" value="TreeGrafter"/>
</dbReference>
<dbReference type="InterPro" id="IPR050397">
    <property type="entry name" value="Env_Response_Regulators"/>
</dbReference>
<dbReference type="InterPro" id="IPR000595">
    <property type="entry name" value="cNMP-bd_dom"/>
</dbReference>
<dbReference type="GO" id="GO:0003700">
    <property type="term" value="F:DNA-binding transcription factor activity"/>
    <property type="evidence" value="ECO:0007669"/>
    <property type="project" value="TreeGrafter"/>
</dbReference>
<keyword evidence="1" id="KW-0805">Transcription regulation</keyword>
<dbReference type="Pfam" id="PF13545">
    <property type="entry name" value="HTH_Crp_2"/>
    <property type="match status" value="1"/>
</dbReference>
<dbReference type="KEGG" id="rub:GBA63_19520"/>
<dbReference type="PRINTS" id="PR00034">
    <property type="entry name" value="HTHCRP"/>
</dbReference>
<reference evidence="6 7" key="1">
    <citation type="submission" date="2019-10" db="EMBL/GenBank/DDBJ databases">
        <title>Rubrobacter sp nov SCSIO 52090 isolated from a deep-sea sediment in the South China Sea.</title>
        <authorList>
            <person name="Chen R.W."/>
        </authorList>
    </citation>
    <scope>NUCLEOTIDE SEQUENCE [LARGE SCALE GENOMIC DNA]</scope>
    <source>
        <strain evidence="6 7">SCSIO 52909</strain>
    </source>
</reference>
<keyword evidence="2" id="KW-0238">DNA-binding</keyword>
<dbReference type="RefSeq" id="WP_166178930.1">
    <property type="nucleotide sequence ID" value="NZ_CP045119.1"/>
</dbReference>
<gene>
    <name evidence="6" type="ORF">GBA63_19520</name>
</gene>
<dbReference type="Pfam" id="PF00027">
    <property type="entry name" value="cNMP_binding"/>
    <property type="match status" value="1"/>
</dbReference>
<protein>
    <submittedName>
        <fullName evidence="6">Cyclic nucleotide-binding domain-containing protein</fullName>
    </submittedName>
</protein>
<dbReference type="SMART" id="SM00419">
    <property type="entry name" value="HTH_CRP"/>
    <property type="match status" value="1"/>
</dbReference>
<evidence type="ECO:0000313" key="7">
    <source>
        <dbReference type="Proteomes" id="UP000501452"/>
    </source>
</evidence>
<dbReference type="InterPro" id="IPR014710">
    <property type="entry name" value="RmlC-like_jellyroll"/>
</dbReference>
<dbReference type="InterPro" id="IPR012318">
    <property type="entry name" value="HTH_CRP"/>
</dbReference>
<evidence type="ECO:0000313" key="6">
    <source>
        <dbReference type="EMBL" id="QIN84592.1"/>
    </source>
</evidence>
<feature type="domain" description="Cyclic nucleotide-binding" evidence="4">
    <location>
        <begin position="32"/>
        <end position="131"/>
    </location>
</feature>
<dbReference type="PROSITE" id="PS50042">
    <property type="entry name" value="CNMP_BINDING_3"/>
    <property type="match status" value="1"/>
</dbReference>
<keyword evidence="3" id="KW-0804">Transcription</keyword>
<evidence type="ECO:0000256" key="2">
    <source>
        <dbReference type="ARBA" id="ARBA00023125"/>
    </source>
</evidence>
<name>A0A6G8QDS1_9ACTN</name>
<dbReference type="EMBL" id="CP045119">
    <property type="protein sequence ID" value="QIN84592.1"/>
    <property type="molecule type" value="Genomic_DNA"/>
</dbReference>
<dbReference type="InterPro" id="IPR036390">
    <property type="entry name" value="WH_DNA-bd_sf"/>
</dbReference>
<dbReference type="SMART" id="SM00100">
    <property type="entry name" value="cNMP"/>
    <property type="match status" value="1"/>
</dbReference>
<dbReference type="CDD" id="cd00038">
    <property type="entry name" value="CAP_ED"/>
    <property type="match status" value="1"/>
</dbReference>
<evidence type="ECO:0000259" key="5">
    <source>
        <dbReference type="PROSITE" id="PS51063"/>
    </source>
</evidence>
<dbReference type="GO" id="GO:0003677">
    <property type="term" value="F:DNA binding"/>
    <property type="evidence" value="ECO:0007669"/>
    <property type="project" value="UniProtKB-KW"/>
</dbReference>
<proteinExistence type="predicted"/>
<dbReference type="PANTHER" id="PTHR24567:SF74">
    <property type="entry name" value="HTH-TYPE TRANSCRIPTIONAL REGULATOR ARCR"/>
    <property type="match status" value="1"/>
</dbReference>